<proteinExistence type="predicted"/>
<dbReference type="Pfam" id="PF13884">
    <property type="entry name" value="Peptidase_S74"/>
    <property type="match status" value="1"/>
</dbReference>
<feature type="non-terminal residue" evidence="2">
    <location>
        <position position="1"/>
    </location>
</feature>
<comment type="caution">
    <text evidence="2">The sequence shown here is derived from an EMBL/GenBank/DDBJ whole genome shotgun (WGS) entry which is preliminary data.</text>
</comment>
<evidence type="ECO:0000259" key="1">
    <source>
        <dbReference type="PROSITE" id="PS51688"/>
    </source>
</evidence>
<evidence type="ECO:0000313" key="2">
    <source>
        <dbReference type="EMBL" id="KKL59479.1"/>
    </source>
</evidence>
<sequence>IGNEAGATRAVVADADNTWVGFNAGAFANGSASGSNTGIGAVALDALTTGINCTAVGRASLSGNQTGNDCTAVGKSALLLSTGANNTVLGSLAGDVITSGSDNTMLGKSTDPSANSATNQICIGVAVVGTANDQCSIGKSGAITSNDFGSDAVWTQTSDFHRKNIIGESELGLSFINELVPVKYTLKPASELPKEWNIDPDMTIDTEKVLTGLVAQDVKAAIDKHGVDRFAGWSEGPDGQRIGKEAFIFPLINAINELTAEVETLKGNK</sequence>
<reference evidence="2" key="1">
    <citation type="journal article" date="2015" name="Nature">
        <title>Complex archaea that bridge the gap between prokaryotes and eukaryotes.</title>
        <authorList>
            <person name="Spang A."/>
            <person name="Saw J.H."/>
            <person name="Jorgensen S.L."/>
            <person name="Zaremba-Niedzwiedzka K."/>
            <person name="Martijn J."/>
            <person name="Lind A.E."/>
            <person name="van Eijk R."/>
            <person name="Schleper C."/>
            <person name="Guy L."/>
            <person name="Ettema T.J."/>
        </authorList>
    </citation>
    <scope>NUCLEOTIDE SEQUENCE</scope>
</reference>
<dbReference type="AlphaFoldDB" id="A0A0F9DCV2"/>
<feature type="domain" description="Peptidase S74" evidence="1">
    <location>
        <begin position="158"/>
        <end position="269"/>
    </location>
</feature>
<organism evidence="2">
    <name type="scientific">marine sediment metagenome</name>
    <dbReference type="NCBI Taxonomy" id="412755"/>
    <lineage>
        <taxon>unclassified sequences</taxon>
        <taxon>metagenomes</taxon>
        <taxon>ecological metagenomes</taxon>
    </lineage>
</organism>
<name>A0A0F9DCV2_9ZZZZ</name>
<dbReference type="EMBL" id="LAZR01029472">
    <property type="protein sequence ID" value="KKL59479.1"/>
    <property type="molecule type" value="Genomic_DNA"/>
</dbReference>
<gene>
    <name evidence="2" type="ORF">LCGC14_2214930</name>
</gene>
<dbReference type="PROSITE" id="PS51688">
    <property type="entry name" value="ICA"/>
    <property type="match status" value="1"/>
</dbReference>
<dbReference type="InterPro" id="IPR030392">
    <property type="entry name" value="S74_ICA"/>
</dbReference>
<protein>
    <recommendedName>
        <fullName evidence="1">Peptidase S74 domain-containing protein</fullName>
    </recommendedName>
</protein>
<accession>A0A0F9DCV2</accession>